<dbReference type="Proteomes" id="UP000663879">
    <property type="component" value="Unassembled WGS sequence"/>
</dbReference>
<dbReference type="FunFam" id="3.30.470.20:FF:000132">
    <property type="entry name" value="Inositol hexakisphosphate and diphosphoinositol-pentakisphosphate kinase"/>
    <property type="match status" value="1"/>
</dbReference>
<feature type="region of interest" description="Disordered" evidence="12">
    <location>
        <begin position="975"/>
        <end position="1006"/>
    </location>
</feature>
<dbReference type="Gene3D" id="3.40.50.1240">
    <property type="entry name" value="Phosphoglycerate mutase-like"/>
    <property type="match status" value="1"/>
</dbReference>
<evidence type="ECO:0000256" key="2">
    <source>
        <dbReference type="ARBA" id="ARBA00022490"/>
    </source>
</evidence>
<evidence type="ECO:0000256" key="10">
    <source>
        <dbReference type="RuleBase" id="RU365032"/>
    </source>
</evidence>
<dbReference type="CDD" id="cd07061">
    <property type="entry name" value="HP_HAP_like"/>
    <property type="match status" value="1"/>
</dbReference>
<evidence type="ECO:0000313" key="15">
    <source>
        <dbReference type="Proteomes" id="UP000663879"/>
    </source>
</evidence>
<dbReference type="GO" id="GO:0046872">
    <property type="term" value="F:metal ion binding"/>
    <property type="evidence" value="ECO:0007669"/>
    <property type="project" value="InterPro"/>
</dbReference>
<evidence type="ECO:0000256" key="7">
    <source>
        <dbReference type="ARBA" id="ARBA00033696"/>
    </source>
</evidence>
<organism evidence="14 15">
    <name type="scientific">Brachionus calyciflorus</name>
    <dbReference type="NCBI Taxonomy" id="104777"/>
    <lineage>
        <taxon>Eukaryota</taxon>
        <taxon>Metazoa</taxon>
        <taxon>Spiralia</taxon>
        <taxon>Gnathifera</taxon>
        <taxon>Rotifera</taxon>
        <taxon>Eurotatoria</taxon>
        <taxon>Monogononta</taxon>
        <taxon>Pseudotrocha</taxon>
        <taxon>Ploima</taxon>
        <taxon>Brachionidae</taxon>
        <taxon>Brachionus</taxon>
    </lineage>
</organism>
<comment type="function">
    <text evidence="10">Bifunctional inositol kinase that acts in concert with the IP6K kinases to synthesize the diphosphate group-containing inositol pyrophosphates diphosphoinositol pentakisphosphate, PP-InsP5, and bis-diphosphoinositol tetrakisphosphate, (PP)2-InsP4. PP-InsP5 and (PP)2-InsP4, also respectively called InsP7 and InsP8, may regulate a variety of cellular processes, including apoptosis, vesicle trafficking, cytoskeletal dynamics, and exocytosis. Phosphorylates inositol hexakisphosphate (InsP6).</text>
</comment>
<gene>
    <name evidence="14" type="ORF">OXX778_LOCUS7651</name>
</gene>
<dbReference type="InterPro" id="IPR040557">
    <property type="entry name" value="VIP1_N"/>
</dbReference>
<keyword evidence="2 10" id="KW-0963">Cytoplasm</keyword>
<evidence type="ECO:0000313" key="14">
    <source>
        <dbReference type="EMBL" id="CAF0824579.1"/>
    </source>
</evidence>
<evidence type="ECO:0000256" key="3">
    <source>
        <dbReference type="ARBA" id="ARBA00022679"/>
    </source>
</evidence>
<comment type="catalytic activity">
    <reaction evidence="8">
        <text>1D-myo-inositol hexakisphosphate + ATP = 1-diphospho-1D-myo-inositol 2,3,4,5,6-pentakisphosphate + ADP</text>
        <dbReference type="Rhea" id="RHEA:37459"/>
        <dbReference type="ChEBI" id="CHEBI:30616"/>
        <dbReference type="ChEBI" id="CHEBI:58130"/>
        <dbReference type="ChEBI" id="CHEBI:74946"/>
        <dbReference type="ChEBI" id="CHEBI:456216"/>
        <dbReference type="EC" id="2.7.4.24"/>
    </reaction>
    <physiologicalReaction direction="left-to-right" evidence="8">
        <dbReference type="Rhea" id="RHEA:37460"/>
    </physiologicalReaction>
</comment>
<dbReference type="InterPro" id="IPR000560">
    <property type="entry name" value="His_Pase_clade-2"/>
</dbReference>
<keyword evidence="6 9" id="KW-0067">ATP-binding</keyword>
<evidence type="ECO:0000256" key="1">
    <source>
        <dbReference type="ARBA" id="ARBA00005609"/>
    </source>
</evidence>
<dbReference type="GO" id="GO:0005829">
    <property type="term" value="C:cytosol"/>
    <property type="evidence" value="ECO:0007669"/>
    <property type="project" value="UniProtKB-SubCell"/>
</dbReference>
<accession>A0A813UBZ5</accession>
<keyword evidence="15" id="KW-1185">Reference proteome</keyword>
<protein>
    <recommendedName>
        <fullName evidence="10">Inositol hexakisphosphate and diphosphoinositol-pentakisphosphate kinase</fullName>
        <ecNumber evidence="10">2.7.4.24</ecNumber>
    </recommendedName>
</protein>
<comment type="catalytic activity">
    <reaction evidence="7">
        <text>5-diphospho-1D-myo-inositol 1,2,3,4,6-pentakisphosphate + ATP + H(+) = 1,5-bis(diphospho)-1D-myo-inositol 2,3,4,6-tetrakisphosphate + ADP</text>
        <dbReference type="Rhea" id="RHEA:10276"/>
        <dbReference type="ChEBI" id="CHEBI:15378"/>
        <dbReference type="ChEBI" id="CHEBI:30616"/>
        <dbReference type="ChEBI" id="CHEBI:58628"/>
        <dbReference type="ChEBI" id="CHEBI:77983"/>
        <dbReference type="ChEBI" id="CHEBI:456216"/>
        <dbReference type="EC" id="2.7.4.24"/>
    </reaction>
    <physiologicalReaction direction="left-to-right" evidence="7">
        <dbReference type="Rhea" id="RHEA:10277"/>
    </physiologicalReaction>
</comment>
<dbReference type="InterPro" id="IPR029033">
    <property type="entry name" value="His_PPase_superfam"/>
</dbReference>
<dbReference type="PROSITE" id="PS50975">
    <property type="entry name" value="ATP_GRASP"/>
    <property type="match status" value="1"/>
</dbReference>
<comment type="caution">
    <text evidence="14">The sequence shown here is derived from an EMBL/GenBank/DDBJ whole genome shotgun (WGS) entry which is preliminary data.</text>
</comment>
<dbReference type="GO" id="GO:0005524">
    <property type="term" value="F:ATP binding"/>
    <property type="evidence" value="ECO:0007669"/>
    <property type="project" value="UniProtKB-UniRule"/>
</dbReference>
<dbReference type="Gene3D" id="3.30.470.20">
    <property type="entry name" value="ATP-grasp fold, B domain"/>
    <property type="match status" value="1"/>
</dbReference>
<evidence type="ECO:0000256" key="12">
    <source>
        <dbReference type="SAM" id="MobiDB-lite"/>
    </source>
</evidence>
<keyword evidence="11" id="KW-0175">Coiled coil</keyword>
<name>A0A813UBZ5_9BILA</name>
<feature type="domain" description="ATP-grasp" evidence="13">
    <location>
        <begin position="154"/>
        <end position="342"/>
    </location>
</feature>
<proteinExistence type="inferred from homology"/>
<dbReference type="GO" id="GO:0033857">
    <property type="term" value="F:5-diphosphoinositol pentakisphosphate 1-kinase activity"/>
    <property type="evidence" value="ECO:0007669"/>
    <property type="project" value="TreeGrafter"/>
</dbReference>
<dbReference type="Pfam" id="PF18086">
    <property type="entry name" value="PPIP5K2_N"/>
    <property type="match status" value="1"/>
</dbReference>
<dbReference type="FunFam" id="3.40.50.11950:FF:000002">
    <property type="entry name" value="Inositol hexakisphosphate and diphosphoinositol-pentakisphosphate kinase"/>
    <property type="match status" value="1"/>
</dbReference>
<feature type="compositionally biased region" description="Basic and acidic residues" evidence="12">
    <location>
        <begin position="996"/>
        <end position="1006"/>
    </location>
</feature>
<comment type="subcellular location">
    <subcellularLocation>
        <location evidence="10">Cytoplasm</location>
        <location evidence="10">Cytosol</location>
    </subcellularLocation>
</comment>
<feature type="compositionally biased region" description="Basic and acidic residues" evidence="12">
    <location>
        <begin position="941"/>
        <end position="951"/>
    </location>
</feature>
<keyword evidence="4 9" id="KW-0547">Nucleotide-binding</keyword>
<dbReference type="Pfam" id="PF00328">
    <property type="entry name" value="His_Phos_2"/>
    <property type="match status" value="1"/>
</dbReference>
<dbReference type="PANTHER" id="PTHR12750">
    <property type="entry name" value="DIPHOSPHOINOSITOL PENTAKISPHOSPHATE KINASE"/>
    <property type="match status" value="1"/>
</dbReference>
<dbReference type="GO" id="GO:0006020">
    <property type="term" value="P:inositol metabolic process"/>
    <property type="evidence" value="ECO:0007669"/>
    <property type="project" value="TreeGrafter"/>
</dbReference>
<dbReference type="PANTHER" id="PTHR12750:SF9">
    <property type="entry name" value="INOSITOL HEXAKISPHOSPHATE AND DIPHOSPHOINOSITOL-PENTAKISPHOSPHATE KINASE"/>
    <property type="match status" value="1"/>
</dbReference>
<evidence type="ECO:0000256" key="9">
    <source>
        <dbReference type="PROSITE-ProRule" id="PRU00409"/>
    </source>
</evidence>
<keyword evidence="3 10" id="KW-0808">Transferase</keyword>
<evidence type="ECO:0000256" key="5">
    <source>
        <dbReference type="ARBA" id="ARBA00022777"/>
    </source>
</evidence>
<dbReference type="GO" id="GO:0000828">
    <property type="term" value="F:inositol hexakisphosphate kinase activity"/>
    <property type="evidence" value="ECO:0007669"/>
    <property type="project" value="TreeGrafter"/>
</dbReference>
<dbReference type="InterPro" id="IPR037446">
    <property type="entry name" value="His_Pase_VIP1"/>
</dbReference>
<feature type="compositionally biased region" description="Polar residues" evidence="12">
    <location>
        <begin position="980"/>
        <end position="992"/>
    </location>
</feature>
<evidence type="ECO:0000256" key="6">
    <source>
        <dbReference type="ARBA" id="ARBA00022840"/>
    </source>
</evidence>
<dbReference type="InterPro" id="IPR011761">
    <property type="entry name" value="ATP-grasp"/>
</dbReference>
<dbReference type="AlphaFoldDB" id="A0A813UBZ5"/>
<evidence type="ECO:0000256" key="4">
    <source>
        <dbReference type="ARBA" id="ARBA00022741"/>
    </source>
</evidence>
<dbReference type="GO" id="GO:0032958">
    <property type="term" value="P:inositol phosphate biosynthetic process"/>
    <property type="evidence" value="ECO:0007669"/>
    <property type="project" value="TreeGrafter"/>
</dbReference>
<dbReference type="SUPFAM" id="SSF56059">
    <property type="entry name" value="Glutathione synthetase ATP-binding domain-like"/>
    <property type="match status" value="1"/>
</dbReference>
<dbReference type="Gene3D" id="3.40.50.11950">
    <property type="match status" value="1"/>
</dbReference>
<comment type="similarity">
    <text evidence="1 10">Belongs to the histidine acid phosphatase family. VIP1 subfamily.</text>
</comment>
<dbReference type="EC" id="2.7.4.24" evidence="10"/>
<dbReference type="SUPFAM" id="SSF53254">
    <property type="entry name" value="Phosphoglycerate mutase-like"/>
    <property type="match status" value="1"/>
</dbReference>
<feature type="coiled-coil region" evidence="11">
    <location>
        <begin position="36"/>
        <end position="63"/>
    </location>
</feature>
<reference evidence="14" key="1">
    <citation type="submission" date="2021-02" db="EMBL/GenBank/DDBJ databases">
        <authorList>
            <person name="Nowell W R."/>
        </authorList>
    </citation>
    <scope>NUCLEOTIDE SEQUENCE</scope>
    <source>
        <strain evidence="14">Ploen Becks lab</strain>
    </source>
</reference>
<sequence length="1163" mass="134504">MNAIYSYHYVDDVNRAHFDEDLEQVVEEEDENENDEESQIDINEEMEDNKDEIEENFEKITVGICAMAKKVNSKPMEAILTRLASYNYFEIIIFPQDIILKSPITEWPKCDCLISFYSKDFPLKKAQEYAEKYNPFLINDLEKQWDIMDRIKVYQILKEAGIEQPRYAIKTENSDDFVDQEDQIEIKGQVFTKPAGGGSQRLFRKIGFRSSIYSQENRLRQNGSYIYEEFMPTDGTDVKVYTVGPEYAHAEARKSPALDGVVERDENGKEVRYPVMLRAEEKIIAKKIVLAFKQSVCGFDLLRANGKSYVCDVNGFSFVKNSTKYYDDCSSILAHMILKEIAPQRHITYNPISYQADERPIVPTTYGTMMELRCVIGVMRHGDRTPKQKMKMEVRNKLFFDLFKKYGGTRENNLKLKRPSQLQEVLDIARKLLQDYNDLNEEILPTKESKTKLVQLKCVLEMYGHFSGINRKVQIKYQPQGKPKSSSTEDVNCIENDPSLLLILKWGGELTSDGKSQAEDLGTAFRKLYPGGEGNNGFLRLHSTYRHDLKIYASDEGRVQMTAAAFAKGLLALDGELAPILFQMVKSANTNGLLDNDSMSAKWQNEAKTKLREYLKEDKELTREEIDKIDPTNNFSIRTSLEFIKNPVEMCRKVYEYVKELVKLIRIKITDGKYYDLKLYHDESWELMLRRWSKLEKDFYNSKKNEFEISKIPDIFDSIKYDLMHNRTILNFDNAYNLYNCTKALADVVIPQEYGLTKEEKLKIAQGIVTPLLKKIRADLKSNLTGIWNCEDDIINQLDPSYSKGIHTPGRHVRTRLYFTSESHIYSLLTVLKFGNLFEDNQDEQWKNALNYTNTVPELNYLTQIVIMLYEDPSVDADSDKRFHVELHFSPGSYADFDAPKYLNKSNANMLNDDFVEETLYNSSGSEGFSPHVGVSPKRRGSQEKRVENNKKSPLSNLVKKYPLKMFGAKELQTLPEPNDLSSSLESKNNVVNPEPKPRSFEDEHHQNKIQAYKGKFKQKEPYNHYNTFHGSTNNYLSINHIFRNKFLNMGTNSSPDLNQSHGRPKRSIPTIYQDLIKVRYMRPLETLHNNLCFKNLNNFLTRMINDSSSTSNVSNSQNKLRYSVSSANNLASLESMQKVNDNMETIDFKESDLETAKACYFE</sequence>
<dbReference type="OrthoDB" id="18042at2759"/>
<evidence type="ECO:0000256" key="8">
    <source>
        <dbReference type="ARBA" id="ARBA00034629"/>
    </source>
</evidence>
<evidence type="ECO:0000256" key="11">
    <source>
        <dbReference type="SAM" id="Coils"/>
    </source>
</evidence>
<dbReference type="EMBL" id="CAJNOC010000989">
    <property type="protein sequence ID" value="CAF0824579.1"/>
    <property type="molecule type" value="Genomic_DNA"/>
</dbReference>
<evidence type="ECO:0000259" key="13">
    <source>
        <dbReference type="PROSITE" id="PS50975"/>
    </source>
</evidence>
<feature type="region of interest" description="Disordered" evidence="12">
    <location>
        <begin position="925"/>
        <end position="955"/>
    </location>
</feature>
<keyword evidence="5 10" id="KW-0418">Kinase</keyword>